<dbReference type="Pfam" id="PF11204">
    <property type="entry name" value="DUF2985"/>
    <property type="match status" value="1"/>
</dbReference>
<feature type="transmembrane region" description="Helical" evidence="1">
    <location>
        <begin position="245"/>
        <end position="267"/>
    </location>
</feature>
<keyword evidence="1" id="KW-0812">Transmembrane</keyword>
<gene>
    <name evidence="2" type="ORF">BDV29DRAFT_115469</name>
</gene>
<reference evidence="2 3" key="1">
    <citation type="submission" date="2019-04" db="EMBL/GenBank/DDBJ databases">
        <title>Friends and foes A comparative genomics study of 23 Aspergillus species from section Flavi.</title>
        <authorList>
            <consortium name="DOE Joint Genome Institute"/>
            <person name="Kjaerbolling I."/>
            <person name="Vesth T."/>
            <person name="Frisvad J.C."/>
            <person name="Nybo J.L."/>
            <person name="Theobald S."/>
            <person name="Kildgaard S."/>
            <person name="Isbrandt T."/>
            <person name="Kuo A."/>
            <person name="Sato A."/>
            <person name="Lyhne E.K."/>
            <person name="Kogle M.E."/>
            <person name="Wiebenga A."/>
            <person name="Kun R.S."/>
            <person name="Lubbers R.J."/>
            <person name="Makela M.R."/>
            <person name="Barry K."/>
            <person name="Chovatia M."/>
            <person name="Clum A."/>
            <person name="Daum C."/>
            <person name="Haridas S."/>
            <person name="He G."/>
            <person name="LaButti K."/>
            <person name="Lipzen A."/>
            <person name="Mondo S."/>
            <person name="Riley R."/>
            <person name="Salamov A."/>
            <person name="Simmons B.A."/>
            <person name="Magnuson J.K."/>
            <person name="Henrissat B."/>
            <person name="Mortensen U.H."/>
            <person name="Larsen T.O."/>
            <person name="Devries R.P."/>
            <person name="Grigoriev I.V."/>
            <person name="Machida M."/>
            <person name="Baker S.E."/>
            <person name="Andersen M.R."/>
        </authorList>
    </citation>
    <scope>NUCLEOTIDE SEQUENCE [LARGE SCALE GENOMIC DNA]</scope>
    <source>
        <strain evidence="2 3">CBS 151.66</strain>
    </source>
</reference>
<accession>A0A5N5X6J0</accession>
<organism evidence="2 3">
    <name type="scientific">Aspergillus leporis</name>
    <dbReference type="NCBI Taxonomy" id="41062"/>
    <lineage>
        <taxon>Eukaryota</taxon>
        <taxon>Fungi</taxon>
        <taxon>Dikarya</taxon>
        <taxon>Ascomycota</taxon>
        <taxon>Pezizomycotina</taxon>
        <taxon>Eurotiomycetes</taxon>
        <taxon>Eurotiomycetidae</taxon>
        <taxon>Eurotiales</taxon>
        <taxon>Aspergillaceae</taxon>
        <taxon>Aspergillus</taxon>
        <taxon>Aspergillus subgen. Circumdati</taxon>
    </lineage>
</organism>
<feature type="transmembrane region" description="Helical" evidence="1">
    <location>
        <begin position="279"/>
        <end position="297"/>
    </location>
</feature>
<dbReference type="PANTHER" id="PTHR35872:SF1">
    <property type="entry name" value="ALPHA-L-RHAMNOSIDASE C"/>
    <property type="match status" value="1"/>
</dbReference>
<dbReference type="PANTHER" id="PTHR35872">
    <property type="entry name" value="INTEGRAL MEMBRANE PROTEIN (AFU_ORTHOLOGUE AFUA_5G07110)"/>
    <property type="match status" value="1"/>
</dbReference>
<dbReference type="InterPro" id="IPR021369">
    <property type="entry name" value="DUF2985"/>
</dbReference>
<dbReference type="OrthoDB" id="6407410at2759"/>
<sequence>MSLLLDSHIYFISALGAKLTMDIVRSATFSSRTAYQPISDQKIQRDTIDQQQTDDKENVKMHDVRYSKLKKQLFDSQDQMETNPEVEVQSSKNFWVTTGRPALRWMVTPKGFSITVYGLNVVAWGGMLFLLMCNAAPAMCHPDCDSINSSRRTWIEIDSQILNALFCVTGFGLAPWRMRDLYFWCLWRLGRSERSRQRGLARLADIHATWFLQSQELANVLPTTCSSAKIELMHIAPTAPWKMDAVVWGNMLNTVFQVSLALCMWTMNRLNRPNWTTGLFVGLACLVVGIAGVVMWLEKRRIQKAKKPYLSTGQGA</sequence>
<keyword evidence="3" id="KW-1185">Reference proteome</keyword>
<keyword evidence="1" id="KW-1133">Transmembrane helix</keyword>
<name>A0A5N5X6J0_9EURO</name>
<keyword evidence="1" id="KW-0472">Membrane</keyword>
<evidence type="ECO:0000256" key="1">
    <source>
        <dbReference type="SAM" id="Phobius"/>
    </source>
</evidence>
<evidence type="ECO:0000313" key="2">
    <source>
        <dbReference type="EMBL" id="KAB8074932.1"/>
    </source>
</evidence>
<feature type="transmembrane region" description="Helical" evidence="1">
    <location>
        <begin position="114"/>
        <end position="137"/>
    </location>
</feature>
<protein>
    <submittedName>
        <fullName evidence="2">Uncharacterized protein</fullName>
    </submittedName>
</protein>
<dbReference type="AlphaFoldDB" id="A0A5N5X6J0"/>
<evidence type="ECO:0000313" key="3">
    <source>
        <dbReference type="Proteomes" id="UP000326565"/>
    </source>
</evidence>
<dbReference type="Proteomes" id="UP000326565">
    <property type="component" value="Unassembled WGS sequence"/>
</dbReference>
<dbReference type="EMBL" id="ML732202">
    <property type="protein sequence ID" value="KAB8074932.1"/>
    <property type="molecule type" value="Genomic_DNA"/>
</dbReference>
<proteinExistence type="predicted"/>